<evidence type="ECO:0000313" key="9">
    <source>
        <dbReference type="EMBL" id="KAG7195454.1"/>
    </source>
</evidence>
<feature type="binding site" evidence="7">
    <location>
        <position position="29"/>
    </location>
    <ligand>
        <name>S-adenosyl-L-methionine</name>
        <dbReference type="ChEBI" id="CHEBI:59789"/>
    </ligand>
</feature>
<dbReference type="EC" id="2.1.1.-" evidence="8"/>
<dbReference type="GO" id="GO:0034246">
    <property type="term" value="F:mitochondrial transcription factor activity"/>
    <property type="evidence" value="ECO:0007669"/>
    <property type="project" value="TreeGrafter"/>
</dbReference>
<dbReference type="InterPro" id="IPR001737">
    <property type="entry name" value="KsgA/Erm"/>
</dbReference>
<dbReference type="Pfam" id="PF00398">
    <property type="entry name" value="RrnaAD"/>
    <property type="match status" value="1"/>
</dbReference>
<dbReference type="Proteomes" id="UP000790833">
    <property type="component" value="Unassembled WGS sequence"/>
</dbReference>
<comment type="caution">
    <text evidence="9">The sequence shown here is derived from an EMBL/GenBank/DDBJ whole genome shotgun (WGS) entry which is preliminary data.</text>
</comment>
<comment type="subcellular location">
    <subcellularLocation>
        <location evidence="1">Mitochondrion</location>
    </subcellularLocation>
</comment>
<evidence type="ECO:0000256" key="5">
    <source>
        <dbReference type="ARBA" id="ARBA00022884"/>
    </source>
</evidence>
<evidence type="ECO:0000313" key="10">
    <source>
        <dbReference type="Proteomes" id="UP000790833"/>
    </source>
</evidence>
<name>A0A9P8AKU5_9ASCO</name>
<organism evidence="9 10">
    <name type="scientific">Scheffersomyces spartinae</name>
    <dbReference type="NCBI Taxonomy" id="45513"/>
    <lineage>
        <taxon>Eukaryota</taxon>
        <taxon>Fungi</taxon>
        <taxon>Dikarya</taxon>
        <taxon>Ascomycota</taxon>
        <taxon>Saccharomycotina</taxon>
        <taxon>Pichiomycetes</taxon>
        <taxon>Debaryomycetaceae</taxon>
        <taxon>Scheffersomyces</taxon>
    </lineage>
</organism>
<keyword evidence="2 7" id="KW-0489">Methyltransferase</keyword>
<keyword evidence="8" id="KW-0698">rRNA processing</keyword>
<dbReference type="PANTHER" id="PTHR11727">
    <property type="entry name" value="DIMETHYLADENOSINE TRANSFERASE"/>
    <property type="match status" value="1"/>
</dbReference>
<dbReference type="PANTHER" id="PTHR11727:SF17">
    <property type="entry name" value="DIMETHYLADENOSINE TRANSFERASE 1, MITOCHONDRIAL"/>
    <property type="match status" value="1"/>
</dbReference>
<evidence type="ECO:0000256" key="1">
    <source>
        <dbReference type="ARBA" id="ARBA00004173"/>
    </source>
</evidence>
<comment type="similarity">
    <text evidence="7 8">Belongs to the class I-like SAM-binding methyltransferase superfamily. rRNA adenine N(6)-methyltransferase family.</text>
</comment>
<dbReference type="Gene3D" id="3.40.50.150">
    <property type="entry name" value="Vaccinia Virus protein VP39"/>
    <property type="match status" value="1"/>
</dbReference>
<comment type="function">
    <text evidence="6">Mitochondrial transcription factor that confers selective promoter recognition on the core subunit of the yeast mitochondrial RNA polymerase. Interacts with DNA in a non-specific manner.</text>
</comment>
<dbReference type="GO" id="GO:0034245">
    <property type="term" value="C:mitochondrial DNA-directed RNA polymerase complex"/>
    <property type="evidence" value="ECO:0007669"/>
    <property type="project" value="TreeGrafter"/>
</dbReference>
<feature type="binding site" evidence="7">
    <location>
        <position position="27"/>
    </location>
    <ligand>
        <name>S-adenosyl-L-methionine</name>
        <dbReference type="ChEBI" id="CHEBI:59789"/>
    </ligand>
</feature>
<evidence type="ECO:0000256" key="7">
    <source>
        <dbReference type="PROSITE-ProRule" id="PRU01026"/>
    </source>
</evidence>
<accession>A0A9P8AKU5</accession>
<protein>
    <recommendedName>
        <fullName evidence="8">rRNA adenine N(6)-methyltransferase</fullName>
        <ecNumber evidence="8">2.1.1.-</ecNumber>
    </recommendedName>
</protein>
<keyword evidence="4 7" id="KW-0949">S-adenosyl-L-methionine</keyword>
<reference evidence="9" key="1">
    <citation type="submission" date="2021-03" db="EMBL/GenBank/DDBJ databases">
        <authorList>
            <person name="Palmer J.M."/>
        </authorList>
    </citation>
    <scope>NUCLEOTIDE SEQUENCE</scope>
    <source>
        <strain evidence="9">ARV_011</strain>
    </source>
</reference>
<dbReference type="AlphaFoldDB" id="A0A9P8AKU5"/>
<comment type="caution">
    <text evidence="7">Lacks conserved residue(s) required for the propagation of feature annotation.</text>
</comment>
<dbReference type="EMBL" id="JAHMUF010000003">
    <property type="protein sequence ID" value="KAG7195454.1"/>
    <property type="molecule type" value="Genomic_DNA"/>
</dbReference>
<dbReference type="GO" id="GO:0003723">
    <property type="term" value="F:RNA binding"/>
    <property type="evidence" value="ECO:0007669"/>
    <property type="project" value="UniProtKB-UniRule"/>
</dbReference>
<feature type="binding site" evidence="7">
    <location>
        <position position="83"/>
    </location>
    <ligand>
        <name>S-adenosyl-L-methionine</name>
        <dbReference type="ChEBI" id="CHEBI:59789"/>
    </ligand>
</feature>
<dbReference type="GO" id="GO:0005759">
    <property type="term" value="C:mitochondrial matrix"/>
    <property type="evidence" value="ECO:0007669"/>
    <property type="project" value="TreeGrafter"/>
</dbReference>
<sequence length="358" mass="41104">MSVRSLNPALLSHFNSYGLVKFTQGFKNVMQPVILQKIIDKLDLKSKYPESSSMDIIDIFPGYGIFSSMINYELKPKHHLLIEGNKDSAAMWKERISHLENKSFNSEHFEVVNKSGYSWTTYDDLTKEKIINPTFQSFDKPHDQLLIVGNLTSNFGESLFTQWVMCSYYRNWLHKYGKVRMLVLIPQESASKFITMSGYSKRNKSACKLEILTNTKLIAITEHKDRSKPQGASYDPRVLIRDQPLILPNSSVIPSGGQVALVEVVPKNIPELDMALLEYIIQLFMYKSTMPVDYMLEYISPGAREQLGPKLPAHLRTKQVKLLTGEDYLEIYNVFNAWPFKPTLQETMGITLEDTREL</sequence>
<dbReference type="RefSeq" id="XP_043050999.1">
    <property type="nucleotide sequence ID" value="XM_043193947.1"/>
</dbReference>
<evidence type="ECO:0000256" key="6">
    <source>
        <dbReference type="ARBA" id="ARBA00024915"/>
    </source>
</evidence>
<dbReference type="GO" id="GO:0000179">
    <property type="term" value="F:rRNA (adenine-N6,N6-)-dimethyltransferase activity"/>
    <property type="evidence" value="ECO:0007669"/>
    <property type="project" value="UniProtKB-UniRule"/>
</dbReference>
<dbReference type="PROSITE" id="PS51689">
    <property type="entry name" value="SAM_RNA_A_N6_MT"/>
    <property type="match status" value="1"/>
</dbReference>
<evidence type="ECO:0000256" key="2">
    <source>
        <dbReference type="ARBA" id="ARBA00022603"/>
    </source>
</evidence>
<gene>
    <name evidence="9" type="primary">MTF1</name>
    <name evidence="9" type="ORF">KQ657_003216</name>
</gene>
<evidence type="ECO:0000256" key="8">
    <source>
        <dbReference type="RuleBase" id="RU362106"/>
    </source>
</evidence>
<dbReference type="InterPro" id="IPR023165">
    <property type="entry name" value="rRNA_Ade_diMease-like_C"/>
</dbReference>
<dbReference type="Gene3D" id="1.10.8.100">
    <property type="entry name" value="Ribosomal RNA adenine dimethylase-like, domain 2"/>
    <property type="match status" value="1"/>
</dbReference>
<feature type="binding site" evidence="7">
    <location>
        <position position="150"/>
    </location>
    <ligand>
        <name>S-adenosyl-L-methionine</name>
        <dbReference type="ChEBI" id="CHEBI:59789"/>
    </ligand>
</feature>
<evidence type="ECO:0000256" key="4">
    <source>
        <dbReference type="ARBA" id="ARBA00022691"/>
    </source>
</evidence>
<keyword evidence="5 7" id="KW-0694">RNA-binding</keyword>
<dbReference type="GeneID" id="66116590"/>
<evidence type="ECO:0000256" key="3">
    <source>
        <dbReference type="ARBA" id="ARBA00022679"/>
    </source>
</evidence>
<keyword evidence="3 7" id="KW-0808">Transferase</keyword>
<keyword evidence="10" id="KW-1185">Reference proteome</keyword>
<proteinExistence type="inferred from homology"/>
<dbReference type="OrthoDB" id="16079at2759"/>
<dbReference type="InterPro" id="IPR029063">
    <property type="entry name" value="SAM-dependent_MTases_sf"/>
</dbReference>
<dbReference type="SUPFAM" id="SSF53335">
    <property type="entry name" value="S-adenosyl-L-methionine-dependent methyltransferases"/>
    <property type="match status" value="1"/>
</dbReference>
<dbReference type="GO" id="GO:0006391">
    <property type="term" value="P:transcription initiation at mitochondrial promoter"/>
    <property type="evidence" value="ECO:0007669"/>
    <property type="project" value="TreeGrafter"/>
</dbReference>